<proteinExistence type="predicted"/>
<evidence type="ECO:0000256" key="1">
    <source>
        <dbReference type="ARBA" id="ARBA00022723"/>
    </source>
</evidence>
<dbReference type="EMBL" id="CAJZBQ010000022">
    <property type="protein sequence ID" value="CAG9319330.1"/>
    <property type="molecule type" value="Genomic_DNA"/>
</dbReference>
<keyword evidence="8" id="KW-1185">Reference proteome</keyword>
<keyword evidence="5" id="KW-0812">Transmembrane</keyword>
<dbReference type="AlphaFoldDB" id="A0AAU9J1X5"/>
<keyword evidence="5" id="KW-0472">Membrane</keyword>
<keyword evidence="3" id="KW-0862">Zinc</keyword>
<dbReference type="PANTHER" id="PTHR46858">
    <property type="entry name" value="OS05G0521000 PROTEIN"/>
    <property type="match status" value="1"/>
</dbReference>
<dbReference type="PROSITE" id="PS50089">
    <property type="entry name" value="ZF_RING_2"/>
    <property type="match status" value="1"/>
</dbReference>
<name>A0AAU9J1X5_9CILI</name>
<feature type="domain" description="RING-type" evidence="6">
    <location>
        <begin position="386"/>
        <end position="425"/>
    </location>
</feature>
<feature type="transmembrane region" description="Helical" evidence="5">
    <location>
        <begin position="218"/>
        <end position="242"/>
    </location>
</feature>
<keyword evidence="2 4" id="KW-0863">Zinc-finger</keyword>
<comment type="caution">
    <text evidence="7">The sequence shown here is derived from an EMBL/GenBank/DDBJ whole genome shotgun (WGS) entry which is preliminary data.</text>
</comment>
<evidence type="ECO:0000313" key="7">
    <source>
        <dbReference type="EMBL" id="CAG9319330.1"/>
    </source>
</evidence>
<organism evidence="7 8">
    <name type="scientific">Blepharisma stoltei</name>
    <dbReference type="NCBI Taxonomy" id="1481888"/>
    <lineage>
        <taxon>Eukaryota</taxon>
        <taxon>Sar</taxon>
        <taxon>Alveolata</taxon>
        <taxon>Ciliophora</taxon>
        <taxon>Postciliodesmatophora</taxon>
        <taxon>Heterotrichea</taxon>
        <taxon>Heterotrichida</taxon>
        <taxon>Blepharismidae</taxon>
        <taxon>Blepharisma</taxon>
    </lineage>
</organism>
<evidence type="ECO:0000259" key="6">
    <source>
        <dbReference type="PROSITE" id="PS50089"/>
    </source>
</evidence>
<evidence type="ECO:0000256" key="3">
    <source>
        <dbReference type="ARBA" id="ARBA00022833"/>
    </source>
</evidence>
<accession>A0AAU9J1X5</accession>
<feature type="transmembrane region" description="Helical" evidence="5">
    <location>
        <begin position="114"/>
        <end position="134"/>
    </location>
</feature>
<keyword evidence="1" id="KW-0479">Metal-binding</keyword>
<evidence type="ECO:0000256" key="4">
    <source>
        <dbReference type="PROSITE-ProRule" id="PRU00175"/>
    </source>
</evidence>
<evidence type="ECO:0000256" key="2">
    <source>
        <dbReference type="ARBA" id="ARBA00022771"/>
    </source>
</evidence>
<evidence type="ECO:0000256" key="5">
    <source>
        <dbReference type="SAM" id="Phobius"/>
    </source>
</evidence>
<dbReference type="Gene3D" id="3.30.40.10">
    <property type="entry name" value="Zinc/RING finger domain, C3HC4 (zinc finger)"/>
    <property type="match status" value="1"/>
</dbReference>
<dbReference type="GO" id="GO:0008270">
    <property type="term" value="F:zinc ion binding"/>
    <property type="evidence" value="ECO:0007669"/>
    <property type="project" value="UniProtKB-KW"/>
</dbReference>
<dbReference type="Pfam" id="PF13920">
    <property type="entry name" value="zf-C3HC4_3"/>
    <property type="match status" value="1"/>
</dbReference>
<keyword evidence="5" id="KW-1133">Transmembrane helix</keyword>
<dbReference type="GO" id="GO:0016567">
    <property type="term" value="P:protein ubiquitination"/>
    <property type="evidence" value="ECO:0007669"/>
    <property type="project" value="TreeGrafter"/>
</dbReference>
<dbReference type="GO" id="GO:0061630">
    <property type="term" value="F:ubiquitin protein ligase activity"/>
    <property type="evidence" value="ECO:0007669"/>
    <property type="project" value="TreeGrafter"/>
</dbReference>
<evidence type="ECO:0000313" key="8">
    <source>
        <dbReference type="Proteomes" id="UP001162131"/>
    </source>
</evidence>
<reference evidence="7" key="1">
    <citation type="submission" date="2021-09" db="EMBL/GenBank/DDBJ databases">
        <authorList>
            <consortium name="AG Swart"/>
            <person name="Singh M."/>
            <person name="Singh A."/>
            <person name="Seah K."/>
            <person name="Emmerich C."/>
        </authorList>
    </citation>
    <scope>NUCLEOTIDE SEQUENCE</scope>
    <source>
        <strain evidence="7">ATCC30299</strain>
    </source>
</reference>
<dbReference type="InterPro" id="IPR001841">
    <property type="entry name" value="Znf_RING"/>
</dbReference>
<feature type="transmembrane region" description="Helical" evidence="5">
    <location>
        <begin position="178"/>
        <end position="206"/>
    </location>
</feature>
<feature type="transmembrane region" description="Helical" evidence="5">
    <location>
        <begin position="31"/>
        <end position="51"/>
    </location>
</feature>
<sequence>MNGQLPHIESIDDSAVHGPYRDIIRDLLRNWLVQAIAIGWALILLLISASSSMPLEIPLIPLFVYNIYDLIQICFKINKENSPIPQKFYIREIIAAIGAFLFKVLLIFCINFSNFNIAIAGIPLYISNIISIGIRNSVSIECLNLSYSLKFCSRWMFSVAFLFASLKLNDLIKWNWHFVFWPIYAADMIMIIAIIGGTFLNISIFCKSLRGKASCLDLICPFWGWFTILGSAGSSFLNFYMLADVFDDGELSQMSIAIGFGVLFIVIFVIYTFLFFEYLVKWFDMFFNSRYAEVPIGSINYSDLQHQLGFTHRIAILFKDPPKFLKRISNTFYRPTTETESASIKRASTSQANNADKENSIEIQVNSLIADKSDEDVSKSIEDRLCIICCIDPPNAVIMQCGHAGICFSCGSELVKKECKCMICREPIEQVLEIKEQSESENLVSVVNVVPKPPEENKEDDN</sequence>
<feature type="transmembrane region" description="Helical" evidence="5">
    <location>
        <begin position="89"/>
        <end position="108"/>
    </location>
</feature>
<feature type="transmembrane region" description="Helical" evidence="5">
    <location>
        <begin position="254"/>
        <end position="280"/>
    </location>
</feature>
<dbReference type="PANTHER" id="PTHR46858:SF5">
    <property type="entry name" value="E3 UBIQUITIN-PROTEIN LIGASE APD1-RELATED"/>
    <property type="match status" value="1"/>
</dbReference>
<dbReference type="SUPFAM" id="SSF57850">
    <property type="entry name" value="RING/U-box"/>
    <property type="match status" value="1"/>
</dbReference>
<dbReference type="InterPro" id="IPR013083">
    <property type="entry name" value="Znf_RING/FYVE/PHD"/>
</dbReference>
<protein>
    <recommendedName>
        <fullName evidence="6">RING-type domain-containing protein</fullName>
    </recommendedName>
</protein>
<dbReference type="Proteomes" id="UP001162131">
    <property type="component" value="Unassembled WGS sequence"/>
</dbReference>
<gene>
    <name evidence="7" type="ORF">BSTOLATCC_MIC23538</name>
</gene>